<comment type="caution">
    <text evidence="2">The sequence shown here is derived from an EMBL/GenBank/DDBJ whole genome shotgun (WGS) entry which is preliminary data.</text>
</comment>
<feature type="region of interest" description="Disordered" evidence="1">
    <location>
        <begin position="48"/>
        <end position="70"/>
    </location>
</feature>
<accession>D3BIV8</accession>
<dbReference type="GeneID" id="31363673"/>
<protein>
    <submittedName>
        <fullName evidence="2">Uncharacterized protein</fullName>
    </submittedName>
</protein>
<dbReference type="Proteomes" id="UP000001396">
    <property type="component" value="Unassembled WGS sequence"/>
</dbReference>
<dbReference type="AlphaFoldDB" id="D3BIV8"/>
<name>D3BIV8_HETP5</name>
<reference evidence="2 3" key="1">
    <citation type="journal article" date="2011" name="Genome Res.">
        <title>Phylogeny-wide analysis of social amoeba genomes highlights ancient origins for complex intercellular communication.</title>
        <authorList>
            <person name="Heidel A.J."/>
            <person name="Lawal H.M."/>
            <person name="Felder M."/>
            <person name="Schilde C."/>
            <person name="Helps N.R."/>
            <person name="Tunggal B."/>
            <person name="Rivero F."/>
            <person name="John U."/>
            <person name="Schleicher M."/>
            <person name="Eichinger L."/>
            <person name="Platzer M."/>
            <person name="Noegel A.A."/>
            <person name="Schaap P."/>
            <person name="Gloeckner G."/>
        </authorList>
    </citation>
    <scope>NUCLEOTIDE SEQUENCE [LARGE SCALE GENOMIC DNA]</scope>
    <source>
        <strain evidence="3">ATCC 26659 / Pp 5 / PN500</strain>
    </source>
</reference>
<sequence length="311" mass="34543">MSTESQCPFCGDLFNQITLFQHNPKCYFDFFSKNGITPLCTCSTCKGESTHSSSESKEAKTTTTTTPTSSYSPISLPNTVDYVVNKLLDFKQCRGTNCAVCNQKITKSPFGKIRIGNMIVIQCRKSHVVEAGEATLLLGILNNYVNLVEQNGDDYQPGGQSIFDIDFDNIVNEEREESEANSSEEDDEEEESGEENSDSVSVPNCCAKINQPNSHKKRPCKLPANRLCKYEYIDGTVVVTKSFFALSARGKFINDSASPKKKRKTTKNVNKDDDGDDDDDDGENDDGEDDEKNNNKGKKKSAVKIKIYFSL</sequence>
<proteinExistence type="predicted"/>
<feature type="compositionally biased region" description="Acidic residues" evidence="1">
    <location>
        <begin position="273"/>
        <end position="291"/>
    </location>
</feature>
<evidence type="ECO:0000313" key="2">
    <source>
        <dbReference type="EMBL" id="EFA78732.1"/>
    </source>
</evidence>
<dbReference type="RefSeq" id="XP_020430856.1">
    <property type="nucleotide sequence ID" value="XM_020579017.1"/>
</dbReference>
<evidence type="ECO:0000256" key="1">
    <source>
        <dbReference type="SAM" id="MobiDB-lite"/>
    </source>
</evidence>
<evidence type="ECO:0000313" key="3">
    <source>
        <dbReference type="Proteomes" id="UP000001396"/>
    </source>
</evidence>
<keyword evidence="3" id="KW-1185">Reference proteome</keyword>
<feature type="region of interest" description="Disordered" evidence="1">
    <location>
        <begin position="174"/>
        <end position="204"/>
    </location>
</feature>
<feature type="region of interest" description="Disordered" evidence="1">
    <location>
        <begin position="255"/>
        <end position="301"/>
    </location>
</feature>
<organism evidence="2 3">
    <name type="scientific">Heterostelium pallidum (strain ATCC 26659 / Pp 5 / PN500)</name>
    <name type="common">Cellular slime mold</name>
    <name type="synonym">Polysphondylium pallidum</name>
    <dbReference type="NCBI Taxonomy" id="670386"/>
    <lineage>
        <taxon>Eukaryota</taxon>
        <taxon>Amoebozoa</taxon>
        <taxon>Evosea</taxon>
        <taxon>Eumycetozoa</taxon>
        <taxon>Dictyostelia</taxon>
        <taxon>Acytosteliales</taxon>
        <taxon>Acytosteliaceae</taxon>
        <taxon>Heterostelium</taxon>
    </lineage>
</organism>
<gene>
    <name evidence="2" type="ORF">PPL_08193</name>
</gene>
<feature type="compositionally biased region" description="Acidic residues" evidence="1">
    <location>
        <begin position="174"/>
        <end position="197"/>
    </location>
</feature>
<dbReference type="EMBL" id="ADBJ01000037">
    <property type="protein sequence ID" value="EFA78732.1"/>
    <property type="molecule type" value="Genomic_DNA"/>
</dbReference>
<dbReference type="InParanoid" id="D3BIV8"/>
<feature type="compositionally biased region" description="Low complexity" evidence="1">
    <location>
        <begin position="61"/>
        <end position="70"/>
    </location>
</feature>